<gene>
    <name evidence="5" type="ORF">SISSUDRAFT_1057619</name>
</gene>
<feature type="domain" description="K Homology" evidence="4">
    <location>
        <begin position="156"/>
        <end position="250"/>
    </location>
</feature>
<organism evidence="5 6">
    <name type="scientific">Sistotremastrum suecicum HHB10207 ss-3</name>
    <dbReference type="NCBI Taxonomy" id="1314776"/>
    <lineage>
        <taxon>Eukaryota</taxon>
        <taxon>Fungi</taxon>
        <taxon>Dikarya</taxon>
        <taxon>Basidiomycota</taxon>
        <taxon>Agaricomycotina</taxon>
        <taxon>Agaricomycetes</taxon>
        <taxon>Sistotremastrales</taxon>
        <taxon>Sistotremastraceae</taxon>
        <taxon>Sistotremastrum</taxon>
    </lineage>
</organism>
<feature type="compositionally biased region" description="Polar residues" evidence="3">
    <location>
        <begin position="25"/>
        <end position="47"/>
    </location>
</feature>
<evidence type="ECO:0000256" key="2">
    <source>
        <dbReference type="PROSITE-ProRule" id="PRU00117"/>
    </source>
</evidence>
<feature type="region of interest" description="Disordered" evidence="3">
    <location>
        <begin position="685"/>
        <end position="708"/>
    </location>
</feature>
<dbReference type="Proteomes" id="UP000076798">
    <property type="component" value="Unassembled WGS sequence"/>
</dbReference>
<dbReference type="InterPro" id="IPR004088">
    <property type="entry name" value="KH_dom_type_1"/>
</dbReference>
<sequence>MSSLSAADLQRRHGLEGAPDPFPSLTENSNHQSAGASSVTAVDTNSEAAFPSLAPAAPAKPTTAGTWATPRITKPIAKQSGAQETLTLPSIDLNQVAGKGKAPTILEYQKTIGSKFRVTVTSVQQRTSGHFVFTIKGESERDVAKARKHIIISLSPSVSLKVEAPNSVIPSIIGPHGSTISAIRDQTHVRIDIPRKEVVSVPTNGHATPGSGPSPIPPAEDDEEPTTVVTITGPESLAREAQTLIMDIITSKRAKSTSRIQGIPKHIASFLAPRRAEFVGAAEGFGEVTTTLDRQAGSIAVTGDREAVKRVVEAINATIEELKTSLTPLKMGLPKKQHRLLTQAVLSEIMANTRCGVTVPSPEDPSNEITVWGYITQGSDLSAGLQAVLTKVNSQHAQEFTLPPAIASDVLTYITRTQYVKSLQSTHSGIAVHLPTEGQIKNGESLTIDFVGKKETVEAAVASLAGLIAKLNGATRNVHVDWLLHSSVQAKASKKIKAWHDVHNVSVYFPDGKLEKDAILLVYDPLSSREGSATDSLELVEKEILAFAKEAGSIKHELVPVDRKWHDAVAGKDGTTLNAIIGENRVVSIKLGPEALGTANGSVDGGIAKEDLIVVRGTPSEVDRAVKEILRIVENAKNDEIDNSYVVEFEIGREYVGRIVGAGGAGVNKLRDQLGVRLDFVDEADEKDRENGKKKKTSSSSGKAKVKIVGRRENVEEAQKRIINQADRLADEVSEVLHIPRQYHSSLIGSSGKYVIRLEDKYAVKITFPRESNENGEGKTREHLKPDEVLLKGGKKGVASAKAEILEVVEFEKESNNIIKFSVPSRAVARILGKGGASINEIKDATDAQIDIDKADSNPDVTNVTVRGTKKAIAAAKAAILAISDQIGEEITEVVQIESKYHRTIIGAGGQGLRELIQRCGGPSEPRAQAGLVHFPRPGETGGEVRLRGERSLVKKIKAELEKAAAGLRDRVVLGVLVPAVQHKALIGRGGQHLTDLQTRTGVQMQFPGSRSYSSVGEPENASDFENAEPADIVKVMGPRAACEAAIKELKGQIKVAAEKPVPQLTVQETIPVPHKYHHFINQQGNLLRSIRSFNVVVDQSSFPTKPAVPSGPPVDSTAAPRIDEEDAAPSNDVQWQVIPNYQDADAGTSEWTLKARDQASLDKAKKVLLDALKSAEEATYVGFLTLPDRTAFPRIVGSKGATVARLRAETGADITVSRETNNITVIGSLEAVETAKEAILNVVNTRAPRRGDH</sequence>
<evidence type="ECO:0000313" key="5">
    <source>
        <dbReference type="EMBL" id="KZT43621.1"/>
    </source>
</evidence>
<evidence type="ECO:0000313" key="6">
    <source>
        <dbReference type="Proteomes" id="UP000076798"/>
    </source>
</evidence>
<dbReference type="InterPro" id="IPR036612">
    <property type="entry name" value="KH_dom_type_1_sf"/>
</dbReference>
<evidence type="ECO:0000256" key="1">
    <source>
        <dbReference type="ARBA" id="ARBA00022737"/>
    </source>
</evidence>
<dbReference type="Pfam" id="PF00013">
    <property type="entry name" value="KH_1"/>
    <property type="match status" value="6"/>
</dbReference>
<feature type="region of interest" description="Disordered" evidence="3">
    <location>
        <begin position="1102"/>
        <end position="1121"/>
    </location>
</feature>
<feature type="region of interest" description="Disordered" evidence="3">
    <location>
        <begin position="1"/>
        <end position="71"/>
    </location>
</feature>
<dbReference type="SUPFAM" id="SSF54791">
    <property type="entry name" value="Eukaryotic type KH-domain (KH-domain type I)"/>
    <property type="match status" value="7"/>
</dbReference>
<keyword evidence="2" id="KW-0694">RNA-binding</keyword>
<dbReference type="STRING" id="1314776.A0A166ICR6"/>
<feature type="domain" description="K Homology" evidence="4">
    <location>
        <begin position="1179"/>
        <end position="1245"/>
    </location>
</feature>
<keyword evidence="1" id="KW-0677">Repeat</keyword>
<dbReference type="SMART" id="SM00322">
    <property type="entry name" value="KH"/>
    <property type="match status" value="8"/>
</dbReference>
<dbReference type="GO" id="GO:0003723">
    <property type="term" value="F:RNA binding"/>
    <property type="evidence" value="ECO:0007669"/>
    <property type="project" value="UniProtKB-UniRule"/>
</dbReference>
<protein>
    <recommendedName>
        <fullName evidence="4">K Homology domain-containing protein</fullName>
    </recommendedName>
</protein>
<feature type="domain" description="K Homology" evidence="4">
    <location>
        <begin position="889"/>
        <end position="966"/>
    </location>
</feature>
<dbReference type="CDD" id="cd00105">
    <property type="entry name" value="KH-I"/>
    <property type="match status" value="2"/>
</dbReference>
<feature type="domain" description="K Homology" evidence="4">
    <location>
        <begin position="815"/>
        <end position="885"/>
    </location>
</feature>
<keyword evidence="6" id="KW-1185">Reference proteome</keyword>
<dbReference type="PANTHER" id="PTHR10288">
    <property type="entry name" value="KH DOMAIN CONTAINING RNA BINDING PROTEIN"/>
    <property type="match status" value="1"/>
</dbReference>
<dbReference type="OrthoDB" id="10027144at2759"/>
<dbReference type="EMBL" id="KV428007">
    <property type="protein sequence ID" value="KZT43621.1"/>
    <property type="molecule type" value="Genomic_DNA"/>
</dbReference>
<accession>A0A166ICR6</accession>
<feature type="compositionally biased region" description="Low complexity" evidence="3">
    <location>
        <begin position="48"/>
        <end position="70"/>
    </location>
</feature>
<feature type="domain" description="K Homology" evidence="4">
    <location>
        <begin position="643"/>
        <end position="727"/>
    </location>
</feature>
<proteinExistence type="predicted"/>
<dbReference type="PROSITE" id="PS50084">
    <property type="entry name" value="KH_TYPE_1"/>
    <property type="match status" value="8"/>
</dbReference>
<feature type="domain" description="K Homology" evidence="4">
    <location>
        <begin position="731"/>
        <end position="810"/>
    </location>
</feature>
<dbReference type="AlphaFoldDB" id="A0A166ICR6"/>
<evidence type="ECO:0000256" key="3">
    <source>
        <dbReference type="SAM" id="MobiDB-lite"/>
    </source>
</evidence>
<feature type="region of interest" description="Disordered" evidence="3">
    <location>
        <begin position="201"/>
        <end position="225"/>
    </location>
</feature>
<feature type="domain" description="K Homology" evidence="4">
    <location>
        <begin position="970"/>
        <end position="1055"/>
    </location>
</feature>
<name>A0A166ICR6_9AGAM</name>
<reference evidence="5 6" key="1">
    <citation type="journal article" date="2016" name="Mol. Biol. Evol.">
        <title>Comparative Genomics of Early-Diverging Mushroom-Forming Fungi Provides Insights into the Origins of Lignocellulose Decay Capabilities.</title>
        <authorList>
            <person name="Nagy L.G."/>
            <person name="Riley R."/>
            <person name="Tritt A."/>
            <person name="Adam C."/>
            <person name="Daum C."/>
            <person name="Floudas D."/>
            <person name="Sun H."/>
            <person name="Yadav J.S."/>
            <person name="Pangilinan J."/>
            <person name="Larsson K.H."/>
            <person name="Matsuura K."/>
            <person name="Barry K."/>
            <person name="Labutti K."/>
            <person name="Kuo R."/>
            <person name="Ohm R.A."/>
            <person name="Bhattacharya S.S."/>
            <person name="Shirouzu T."/>
            <person name="Yoshinaga Y."/>
            <person name="Martin F.M."/>
            <person name="Grigoriev I.V."/>
            <person name="Hibbett D.S."/>
        </authorList>
    </citation>
    <scope>NUCLEOTIDE SEQUENCE [LARGE SCALE GENOMIC DNA]</scope>
    <source>
        <strain evidence="5 6">HHB10207 ss-3</strain>
    </source>
</reference>
<dbReference type="CDD" id="cd22448">
    <property type="entry name" value="KH-I_ScSCP160_rpt3"/>
    <property type="match status" value="1"/>
</dbReference>
<feature type="domain" description="K Homology" evidence="4">
    <location>
        <begin position="553"/>
        <end position="634"/>
    </location>
</feature>
<dbReference type="Gene3D" id="3.30.1370.10">
    <property type="entry name" value="K Homology domain, type 1"/>
    <property type="match status" value="8"/>
</dbReference>
<evidence type="ECO:0000259" key="4">
    <source>
        <dbReference type="SMART" id="SM00322"/>
    </source>
</evidence>
<dbReference type="InterPro" id="IPR004087">
    <property type="entry name" value="KH_dom"/>
</dbReference>